<dbReference type="Proteomes" id="UP000887580">
    <property type="component" value="Unplaced"/>
</dbReference>
<proteinExistence type="predicted"/>
<name>A0AC35GV77_9BILA</name>
<evidence type="ECO:0000313" key="1">
    <source>
        <dbReference type="Proteomes" id="UP000887580"/>
    </source>
</evidence>
<organism evidence="1 2">
    <name type="scientific">Panagrolaimus sp. PS1159</name>
    <dbReference type="NCBI Taxonomy" id="55785"/>
    <lineage>
        <taxon>Eukaryota</taxon>
        <taxon>Metazoa</taxon>
        <taxon>Ecdysozoa</taxon>
        <taxon>Nematoda</taxon>
        <taxon>Chromadorea</taxon>
        <taxon>Rhabditida</taxon>
        <taxon>Tylenchina</taxon>
        <taxon>Panagrolaimomorpha</taxon>
        <taxon>Panagrolaimoidea</taxon>
        <taxon>Panagrolaimidae</taxon>
        <taxon>Panagrolaimus</taxon>
    </lineage>
</organism>
<reference evidence="2" key="1">
    <citation type="submission" date="2022-11" db="UniProtKB">
        <authorList>
            <consortium name="WormBaseParasite"/>
        </authorList>
    </citation>
    <scope>IDENTIFICATION</scope>
</reference>
<sequence>MASKKKKNVKKQDNWDDDDDKFEKKLKNLNVKSEDEEEKDGFSEDETPVKSKKPAKSAFQLLAGDSDDEPPAKAPPSDDEPEREPSPEPEKVKPQPAPKKETKKKEKKKKAEEDEDIDAILAALESKDAEAGEGGKKKKKKKGKATAKAEDENVEAVPPAAPEETSKENGEAEVEGAAVEPSPEVEETKAKKKKNKKKKKAGEEEVVEDEEEAVQDKEPSVEKPAEEGEETKAKKKKNKKKKKAGEEDVAEDKEPSKPAEEAKEKKKPNRLIAALQEAQRLREEQEAAEKRRIEEEERRIEEEEKLQAQREAEQKKRKEEDKRRKEEEIAKQKAAGTYRTPAQLKRAQQDLAKLKSSGHFILPNRETTGPAKKPIYGKKPKPQQKKVEEKPESHIPEPASSPPVVEENAPALEPSPEPEILDDWEMAEVLAEKPKVEKPKSSAAAAADQSDDDEEDEEDEESSEEETSTEEESSDEDENVEERVRARIAKRRADALAAKSANVLRSPVLCVLGHVDTGKTKMLDTIRRTNVQLGEAGGITQQLGATRVPAEAIIQRCGRVKGFDPENVKIPGFLIIDTPGHESFANLRSRGSSLCDFAILVVDIMHGIEPQTLESIKLLIKRKTPFVVALNKVDRLYGYESNPQKDIYQHLKSQNMNTQLEFKERYEKIVVEFAEQGINVILAPDNKDVNEYISMVPTSAQLGDGVGNIMAYIVEHSQKYLSDRLGYIEDVDCTVMEVRSLPGLGTTIDVILVNGTLKTSDIIVLTGTDGPIVTQIRDLLMPAPLREIRVKADYEHYKEIKGSQSVKILAKNLDKCVAGLPLFVCNRTDELEILKKDAHDQLQKALTSIKKKAEGVYVQASTLGSLEALLEFLKTQKIPYSNVNIGPVHKKDVQKAATMLEHNSEFACILAFDVPVDREVQQFADREGVRIFQANIIYHLEDSFLKYREELRLKRRRENEHLAVFPCKLQIMPQNIFNARNPIVCGVVVVAGQLKKGTQICVPSKDSIVLGTVSSIERNHDNVDVAKTGEEVCVKIDNTTGEAPKLYGRHFTSEDILVSRITRESIDVCKAHFRDDLSKADWQLVVELKRLLGIF</sequence>
<protein>
    <submittedName>
        <fullName evidence="2">Tr-type G domain-containing protein</fullName>
    </submittedName>
</protein>
<evidence type="ECO:0000313" key="2">
    <source>
        <dbReference type="WBParaSite" id="PS1159_v2.g9173.t1"/>
    </source>
</evidence>
<dbReference type="WBParaSite" id="PS1159_v2.g9173.t1">
    <property type="protein sequence ID" value="PS1159_v2.g9173.t1"/>
    <property type="gene ID" value="PS1159_v2.g9173"/>
</dbReference>
<accession>A0AC35GV77</accession>